<dbReference type="RefSeq" id="WP_343791952.1">
    <property type="nucleotide sequence ID" value="NZ_BAAAGA010000002.1"/>
</dbReference>
<comment type="caution">
    <text evidence="2">The sequence shown here is derived from an EMBL/GenBank/DDBJ whole genome shotgun (WGS) entry which is preliminary data.</text>
</comment>
<feature type="transmembrane region" description="Helical" evidence="1">
    <location>
        <begin position="21"/>
        <end position="45"/>
    </location>
</feature>
<proteinExistence type="predicted"/>
<feature type="transmembrane region" description="Helical" evidence="1">
    <location>
        <begin position="51"/>
        <end position="73"/>
    </location>
</feature>
<keyword evidence="1" id="KW-1133">Transmembrane helix</keyword>
<dbReference type="EMBL" id="BAAAGA010000002">
    <property type="protein sequence ID" value="GAA0619174.1"/>
    <property type="molecule type" value="Genomic_DNA"/>
</dbReference>
<accession>A0ABN1GTN6</accession>
<reference evidence="2 3" key="1">
    <citation type="journal article" date="2019" name="Int. J. Syst. Evol. Microbiol.">
        <title>The Global Catalogue of Microorganisms (GCM) 10K type strain sequencing project: providing services to taxonomists for standard genome sequencing and annotation.</title>
        <authorList>
            <consortium name="The Broad Institute Genomics Platform"/>
            <consortium name="The Broad Institute Genome Sequencing Center for Infectious Disease"/>
            <person name="Wu L."/>
            <person name="Ma J."/>
        </authorList>
    </citation>
    <scope>NUCLEOTIDE SEQUENCE [LARGE SCALE GENOMIC DNA]</scope>
    <source>
        <strain evidence="2 3">JCM 12928</strain>
    </source>
</reference>
<dbReference type="Proteomes" id="UP001501352">
    <property type="component" value="Unassembled WGS sequence"/>
</dbReference>
<gene>
    <name evidence="2" type="ORF">GCM10009422_13310</name>
</gene>
<keyword evidence="1" id="KW-0472">Membrane</keyword>
<sequence>MTQPDRLIFATNAGTRRPTGGLLAPIMWIAGVIATLVAMTVGAILAVFTAAAVAVIAVFAAVLVFFAGFALRARRAMTRRNRRAGDEDVIEARKVDGAWVTYGWERTGR</sequence>
<organism evidence="2 3">
    <name type="scientific">Brevundimonas kwangchunensis</name>
    <dbReference type="NCBI Taxonomy" id="322163"/>
    <lineage>
        <taxon>Bacteria</taxon>
        <taxon>Pseudomonadati</taxon>
        <taxon>Pseudomonadota</taxon>
        <taxon>Alphaproteobacteria</taxon>
        <taxon>Caulobacterales</taxon>
        <taxon>Caulobacteraceae</taxon>
        <taxon>Brevundimonas</taxon>
    </lineage>
</organism>
<protein>
    <submittedName>
        <fullName evidence="2">Uncharacterized protein</fullName>
    </submittedName>
</protein>
<evidence type="ECO:0000256" key="1">
    <source>
        <dbReference type="SAM" id="Phobius"/>
    </source>
</evidence>
<name>A0ABN1GTN6_9CAUL</name>
<evidence type="ECO:0000313" key="3">
    <source>
        <dbReference type="Proteomes" id="UP001501352"/>
    </source>
</evidence>
<keyword evidence="3" id="KW-1185">Reference proteome</keyword>
<evidence type="ECO:0000313" key="2">
    <source>
        <dbReference type="EMBL" id="GAA0619174.1"/>
    </source>
</evidence>
<keyword evidence="1" id="KW-0812">Transmembrane</keyword>